<comment type="caution">
    <text evidence="1">The sequence shown here is derived from an EMBL/GenBank/DDBJ whole genome shotgun (WGS) entry which is preliminary data.</text>
</comment>
<dbReference type="AlphaFoldDB" id="A0A1S8B0F0"/>
<keyword evidence="2" id="KW-1185">Reference proteome</keyword>
<organism evidence="1 2">
    <name type="scientific">Natrinema saccharevitans</name>
    <dbReference type="NCBI Taxonomy" id="301967"/>
    <lineage>
        <taxon>Archaea</taxon>
        <taxon>Methanobacteriati</taxon>
        <taxon>Methanobacteriota</taxon>
        <taxon>Stenosarchaea group</taxon>
        <taxon>Halobacteria</taxon>
        <taxon>Halobacteriales</taxon>
        <taxon>Natrialbaceae</taxon>
        <taxon>Natrinema</taxon>
    </lineage>
</organism>
<evidence type="ECO:0000313" key="2">
    <source>
        <dbReference type="Proteomes" id="UP000189370"/>
    </source>
</evidence>
<proteinExistence type="predicted"/>
<name>A0A1S8B0F0_9EURY</name>
<protein>
    <submittedName>
        <fullName evidence="1">Uncharacterized protein</fullName>
    </submittedName>
</protein>
<evidence type="ECO:0000313" key="1">
    <source>
        <dbReference type="EMBL" id="OLZ42513.1"/>
    </source>
</evidence>
<reference evidence="2" key="1">
    <citation type="submission" date="2016-04" db="EMBL/GenBank/DDBJ databases">
        <authorList>
            <person name="Chen S.-C."/>
            <person name="Lai M.-C."/>
        </authorList>
    </citation>
    <scope>NUCLEOTIDE SEQUENCE [LARGE SCALE GENOMIC DNA]</scope>
    <source>
        <strain evidence="2">AB14</strain>
    </source>
</reference>
<dbReference type="Proteomes" id="UP000189370">
    <property type="component" value="Unassembled WGS sequence"/>
</dbReference>
<sequence>MLLQAISCDHRADNRGRAERLFQIAESLIADAESQAETEVLRGLLNEWRGDGRLMLCQREAIDHYRDAREQYETVTWQDLTWRDEPEFMHAYWAIERFSRVYDEPLPENPDSMSFQERIDAKLDLAADVLAETD</sequence>
<gene>
    <name evidence="1" type="ORF">A6E15_16775</name>
</gene>
<dbReference type="EMBL" id="LWLN01000001">
    <property type="protein sequence ID" value="OLZ42513.1"/>
    <property type="molecule type" value="Genomic_DNA"/>
</dbReference>
<accession>A0A1S8B0F0</accession>